<dbReference type="CDD" id="cd01347">
    <property type="entry name" value="ligand_gated_channel"/>
    <property type="match status" value="1"/>
</dbReference>
<comment type="similarity">
    <text evidence="10 11">Belongs to the TonB-dependent receptor family.</text>
</comment>
<dbReference type="SUPFAM" id="SSF49452">
    <property type="entry name" value="Starch-binding domain-like"/>
    <property type="match status" value="1"/>
</dbReference>
<feature type="domain" description="TonB-dependent receptor-like beta-barrel" evidence="12">
    <location>
        <begin position="388"/>
        <end position="792"/>
    </location>
</feature>
<evidence type="ECO:0000313" key="15">
    <source>
        <dbReference type="Proteomes" id="UP000250557"/>
    </source>
</evidence>
<evidence type="ECO:0000256" key="8">
    <source>
        <dbReference type="ARBA" id="ARBA00023170"/>
    </source>
</evidence>
<evidence type="ECO:0000256" key="10">
    <source>
        <dbReference type="PROSITE-ProRule" id="PRU01360"/>
    </source>
</evidence>
<dbReference type="Gene3D" id="2.40.170.20">
    <property type="entry name" value="TonB-dependent receptor, beta-barrel domain"/>
    <property type="match status" value="1"/>
</dbReference>
<dbReference type="SUPFAM" id="SSF56935">
    <property type="entry name" value="Porins"/>
    <property type="match status" value="1"/>
</dbReference>
<dbReference type="PANTHER" id="PTHR30069:SF29">
    <property type="entry name" value="HEMOGLOBIN AND HEMOGLOBIN-HAPTOGLOBIN-BINDING PROTEIN 1-RELATED"/>
    <property type="match status" value="1"/>
</dbReference>
<dbReference type="GO" id="GO:0009279">
    <property type="term" value="C:cell outer membrane"/>
    <property type="evidence" value="ECO:0007669"/>
    <property type="project" value="UniProtKB-SubCell"/>
</dbReference>
<dbReference type="Gene3D" id="2.170.130.10">
    <property type="entry name" value="TonB-dependent receptor, plug domain"/>
    <property type="match status" value="1"/>
</dbReference>
<evidence type="ECO:0000256" key="1">
    <source>
        <dbReference type="ARBA" id="ARBA00004571"/>
    </source>
</evidence>
<keyword evidence="8 14" id="KW-0675">Receptor</keyword>
<evidence type="ECO:0000256" key="9">
    <source>
        <dbReference type="ARBA" id="ARBA00023237"/>
    </source>
</evidence>
<dbReference type="InterPro" id="IPR012910">
    <property type="entry name" value="Plug_dom"/>
</dbReference>
<dbReference type="GO" id="GO:0015344">
    <property type="term" value="F:siderophore uptake transmembrane transporter activity"/>
    <property type="evidence" value="ECO:0007669"/>
    <property type="project" value="TreeGrafter"/>
</dbReference>
<keyword evidence="6 11" id="KW-0798">TonB box</keyword>
<gene>
    <name evidence="14" type="ORF">DIU31_026225</name>
</gene>
<dbReference type="AlphaFoldDB" id="A0AAE6MKK7"/>
<evidence type="ECO:0000256" key="5">
    <source>
        <dbReference type="ARBA" id="ARBA00022729"/>
    </source>
</evidence>
<evidence type="ECO:0000256" key="4">
    <source>
        <dbReference type="ARBA" id="ARBA00022692"/>
    </source>
</evidence>
<dbReference type="InterPro" id="IPR013784">
    <property type="entry name" value="Carb-bd-like_fold"/>
</dbReference>
<dbReference type="InterPro" id="IPR039426">
    <property type="entry name" value="TonB-dep_rcpt-like"/>
</dbReference>
<proteinExistence type="inferred from homology"/>
<keyword evidence="7 10" id="KW-0472">Membrane</keyword>
<keyword evidence="4 10" id="KW-0812">Transmembrane</keyword>
<evidence type="ECO:0000256" key="2">
    <source>
        <dbReference type="ARBA" id="ARBA00022448"/>
    </source>
</evidence>
<organism evidence="14 15">
    <name type="scientific">Mucilaginibacter rubeus</name>
    <dbReference type="NCBI Taxonomy" id="2027860"/>
    <lineage>
        <taxon>Bacteria</taxon>
        <taxon>Pseudomonadati</taxon>
        <taxon>Bacteroidota</taxon>
        <taxon>Sphingobacteriia</taxon>
        <taxon>Sphingobacteriales</taxon>
        <taxon>Sphingobacteriaceae</taxon>
        <taxon>Mucilaginibacter</taxon>
    </lineage>
</organism>
<keyword evidence="5" id="KW-0732">Signal</keyword>
<evidence type="ECO:0000256" key="11">
    <source>
        <dbReference type="RuleBase" id="RU003357"/>
    </source>
</evidence>
<dbReference type="GO" id="GO:0044718">
    <property type="term" value="P:siderophore transmembrane transport"/>
    <property type="evidence" value="ECO:0007669"/>
    <property type="project" value="TreeGrafter"/>
</dbReference>
<keyword evidence="3 10" id="KW-1134">Transmembrane beta strand</keyword>
<keyword evidence="9 10" id="KW-0998">Cell outer membrane</keyword>
<dbReference type="Pfam" id="PF13715">
    <property type="entry name" value="CarbopepD_reg_2"/>
    <property type="match status" value="1"/>
</dbReference>
<evidence type="ECO:0000256" key="6">
    <source>
        <dbReference type="ARBA" id="ARBA00023077"/>
    </source>
</evidence>
<dbReference type="Gene3D" id="2.60.40.1120">
    <property type="entry name" value="Carboxypeptidase-like, regulatory domain"/>
    <property type="match status" value="1"/>
</dbReference>
<reference evidence="14 15" key="1">
    <citation type="submission" date="2019-08" db="EMBL/GenBank/DDBJ databases">
        <title>Comparative genome analysis confer to the adaptation heavy metal polluted environment.</title>
        <authorList>
            <person name="Li Y."/>
        </authorList>
    </citation>
    <scope>NUCLEOTIDE SEQUENCE [LARGE SCALE GENOMIC DNA]</scope>
    <source>
        <strain evidence="14 15">P2</strain>
    </source>
</reference>
<dbReference type="InterPro" id="IPR036942">
    <property type="entry name" value="Beta-barrel_TonB_sf"/>
</dbReference>
<dbReference type="PROSITE" id="PS52016">
    <property type="entry name" value="TONB_DEPENDENT_REC_3"/>
    <property type="match status" value="1"/>
</dbReference>
<protein>
    <submittedName>
        <fullName evidence="14">TonB-dependent receptor</fullName>
    </submittedName>
</protein>
<evidence type="ECO:0000259" key="12">
    <source>
        <dbReference type="Pfam" id="PF00593"/>
    </source>
</evidence>
<dbReference type="PANTHER" id="PTHR30069">
    <property type="entry name" value="TONB-DEPENDENT OUTER MEMBRANE RECEPTOR"/>
    <property type="match status" value="1"/>
</dbReference>
<dbReference type="InterPro" id="IPR000531">
    <property type="entry name" value="Beta-barrel_TonB"/>
</dbReference>
<sequence>MFLKTQRRVGNKPTCQKHDHSMKKAFLTFLLFLMLTQAFSQSTGNIKGSITDNSKAPLELVNIILYKTNFSATTNNKGQYSINNIPAGNYQVIISHIGYKSVKQHILVKNNDTTEFSYTLQAGVIKISAVEVQGERGVGSIKALPEIGGTNIYSGKKNEVVLVDSVNADIAQNKARDMFAKVPGITSWELDGSGTQTSVAARGLSPHRSWEFNVNQNGYNVNNDLYGYPEAMYNPPLEAVQQIEIIRGSAALQYGPQFGGMLNYVIKQPDTTKLLSIETEQTYGSFNTSNSFVSVGGKKGKFTYYAFFNYRSSDGWRLNSDYNFLNAYASLHYKLTDKMDIGLEYSRENYVQKFAGGLTDAMFAANPRQSTRSRNYFNPILNLPALLFNYAINSKTLLNIKAYTLFGQRNMVIASPSLATNADTISKTTGSYAPREINRDFYNSYTVDARMIKKYDLFGHESALSGGLKYSNAATNRKQNGEGSTGTNFDLTQTGNYGIALLFKTINYGAFLENLFRITDRLSVTPGIRYDNLKSTLNGTEYKVYKNFNPVSLSTSRNIVLGGIGAQYKITESINIYGNYSQAYRPILYANLIIGSSTAVIDPNLKDASGHNADIGIRGKVKKILNFDLSAFELKYNNRIGNITLTDGNGKPYTYTTNAGNALTRGVEAFVEVHLLNFNTEDTNNDLSIFSSYAYNHARYLNGKTGVVDLTGKTLEDVPQFVSRSGINGSVHNLSATFYYSYVGGSWSDANNTAATKTSPNIGYVPRYRVADFALGYKFSDKYNIRIGINNLTDNKYFTRRTETLVYLGNGILPGDGRSCYVTLGAKF</sequence>
<evidence type="ECO:0000256" key="3">
    <source>
        <dbReference type="ARBA" id="ARBA00022452"/>
    </source>
</evidence>
<evidence type="ECO:0000313" key="14">
    <source>
        <dbReference type="EMBL" id="QEM06830.1"/>
    </source>
</evidence>
<evidence type="ECO:0000256" key="7">
    <source>
        <dbReference type="ARBA" id="ARBA00023136"/>
    </source>
</evidence>
<accession>A0AAE6MKK7</accession>
<dbReference type="Proteomes" id="UP000250557">
    <property type="component" value="Chromosome"/>
</dbReference>
<name>A0AAE6MKK7_9SPHI</name>
<dbReference type="InterPro" id="IPR037066">
    <property type="entry name" value="Plug_dom_sf"/>
</dbReference>
<evidence type="ECO:0000259" key="13">
    <source>
        <dbReference type="Pfam" id="PF07715"/>
    </source>
</evidence>
<comment type="subcellular location">
    <subcellularLocation>
        <location evidence="1 10">Cell outer membrane</location>
        <topology evidence="1 10">Multi-pass membrane protein</topology>
    </subcellularLocation>
</comment>
<dbReference type="EMBL" id="CP043451">
    <property type="protein sequence ID" value="QEM06830.1"/>
    <property type="molecule type" value="Genomic_DNA"/>
</dbReference>
<keyword evidence="2 10" id="KW-0813">Transport</keyword>
<feature type="domain" description="TonB-dependent receptor plug" evidence="13">
    <location>
        <begin position="172"/>
        <end position="257"/>
    </location>
</feature>
<dbReference type="GO" id="GO:0030246">
    <property type="term" value="F:carbohydrate binding"/>
    <property type="evidence" value="ECO:0007669"/>
    <property type="project" value="InterPro"/>
</dbReference>
<dbReference type="Pfam" id="PF00593">
    <property type="entry name" value="TonB_dep_Rec_b-barrel"/>
    <property type="match status" value="1"/>
</dbReference>
<dbReference type="Pfam" id="PF07715">
    <property type="entry name" value="Plug"/>
    <property type="match status" value="1"/>
</dbReference>